<protein>
    <submittedName>
        <fullName evidence="6">Cellulase (Glycosyl hydrolase family 5)</fullName>
    </submittedName>
</protein>
<evidence type="ECO:0000256" key="3">
    <source>
        <dbReference type="RuleBase" id="RU361153"/>
    </source>
</evidence>
<keyword evidence="7" id="KW-1185">Reference proteome</keyword>
<keyword evidence="4" id="KW-0732">Signal</keyword>
<dbReference type="RefSeq" id="WP_087629993.1">
    <property type="nucleotide sequence ID" value="NZ_FCNZ02000005.1"/>
</dbReference>
<evidence type="ECO:0000259" key="5">
    <source>
        <dbReference type="Pfam" id="PF00150"/>
    </source>
</evidence>
<dbReference type="GO" id="GO:0004553">
    <property type="term" value="F:hydrolase activity, hydrolyzing O-glycosyl compounds"/>
    <property type="evidence" value="ECO:0007669"/>
    <property type="project" value="InterPro"/>
</dbReference>
<dbReference type="InterPro" id="IPR051923">
    <property type="entry name" value="Glycosyl_Hydrolase_39"/>
</dbReference>
<comment type="similarity">
    <text evidence="3">Belongs to the glycosyl hydrolase 5 (cellulase A) family.</text>
</comment>
<evidence type="ECO:0000256" key="4">
    <source>
        <dbReference type="SAM" id="SignalP"/>
    </source>
</evidence>
<dbReference type="InterPro" id="IPR001547">
    <property type="entry name" value="Glyco_hydro_5"/>
</dbReference>
<feature type="chain" id="PRO_5011112242" evidence="4">
    <location>
        <begin position="35"/>
        <end position="549"/>
    </location>
</feature>
<dbReference type="PANTHER" id="PTHR12631:SF10">
    <property type="entry name" value="BETA-XYLOSIDASE-LIKE PROTEIN-RELATED"/>
    <property type="match status" value="1"/>
</dbReference>
<feature type="signal peptide" evidence="4">
    <location>
        <begin position="1"/>
        <end position="34"/>
    </location>
</feature>
<proteinExistence type="inferred from homology"/>
<name>A0A158GR66_9BURK</name>
<dbReference type="AlphaFoldDB" id="A0A158GR66"/>
<organism evidence="6 7">
    <name type="scientific">Caballeronia telluris</name>
    <dbReference type="NCBI Taxonomy" id="326475"/>
    <lineage>
        <taxon>Bacteria</taxon>
        <taxon>Pseudomonadati</taxon>
        <taxon>Pseudomonadota</taxon>
        <taxon>Betaproteobacteria</taxon>
        <taxon>Burkholderiales</taxon>
        <taxon>Burkholderiaceae</taxon>
        <taxon>Caballeronia</taxon>
    </lineage>
</organism>
<accession>A0A158GR66</accession>
<sequence length="549" mass="58798">MPAVFTSHALSRSGRLAGVIAFAALASTAQSAFAADAAMRVLNAPGSLIMEGPGTKRVDIQVAPQAGAGTNLVATLYRYDEDGKPSDTPVTTYQASASGGKASFNVAIPAYGLYLLDTKLQSAGGSGAELKINMAAITAGGAGFTDAGVITHFGQHKGNPAVVLPLVKKAGFNWIRDELYWSEVEKTAGNFSFPADYTNYVTQAAKLNLKPLIILDYSNRKAYPNLLKGPQGFPVNQQERDLFVRYAQKLVGMYGKQVKHWEVWNEPAFGKVTYENYAALLKDVYPAIKKVSPDSTVISCGGGGAGGGPGGDCIVALIKAGVLDYQDGFSIHPYMSPHDPDSGYPAKGAPVNPVNIPNVWPHLARMMNANPREGHGKLKVWITEIGWPSSPQSAGLSEPSQAANIARTYLLSRRYDEATEGVFWYDFVDDGVDPNNKESNFGMLRADLTPKPAYVAASVVMKTLGARKWARALIDSRDVKVYQYGTDNPVYVGWQTGSSENAASVQIPPGKYTQRDWQGATSTVTVPSGGFQWQLGALPKYLTPAGQSN</sequence>
<keyword evidence="1 3" id="KW-0378">Hydrolase</keyword>
<dbReference type="InterPro" id="IPR017853">
    <property type="entry name" value="GH"/>
</dbReference>
<dbReference type="Gene3D" id="3.20.20.80">
    <property type="entry name" value="Glycosidases"/>
    <property type="match status" value="1"/>
</dbReference>
<dbReference type="STRING" id="326475.AWB66_01876"/>
<dbReference type="Proteomes" id="UP000054717">
    <property type="component" value="Unassembled WGS sequence"/>
</dbReference>
<comment type="caution">
    <text evidence="6">The sequence shown here is derived from an EMBL/GenBank/DDBJ whole genome shotgun (WGS) entry which is preliminary data.</text>
</comment>
<dbReference type="SUPFAM" id="SSF51445">
    <property type="entry name" value="(Trans)glycosidases"/>
    <property type="match status" value="1"/>
</dbReference>
<dbReference type="GO" id="GO:0000272">
    <property type="term" value="P:polysaccharide catabolic process"/>
    <property type="evidence" value="ECO:0007669"/>
    <property type="project" value="InterPro"/>
</dbReference>
<dbReference type="Pfam" id="PF00150">
    <property type="entry name" value="Cellulase"/>
    <property type="match status" value="1"/>
</dbReference>
<evidence type="ECO:0000313" key="6">
    <source>
        <dbReference type="EMBL" id="SAL34413.1"/>
    </source>
</evidence>
<evidence type="ECO:0000256" key="2">
    <source>
        <dbReference type="ARBA" id="ARBA00023295"/>
    </source>
</evidence>
<keyword evidence="2 3" id="KW-0326">Glycosidase</keyword>
<reference evidence="6" key="1">
    <citation type="submission" date="2016-01" db="EMBL/GenBank/DDBJ databases">
        <authorList>
            <person name="Peeters Charlotte."/>
        </authorList>
    </citation>
    <scope>NUCLEOTIDE SEQUENCE</scope>
    <source>
        <strain evidence="6">LMG 22936</strain>
    </source>
</reference>
<dbReference type="EMBL" id="FCNZ02000005">
    <property type="protein sequence ID" value="SAL34413.1"/>
    <property type="molecule type" value="Genomic_DNA"/>
</dbReference>
<feature type="domain" description="Glycoside hydrolase family 5" evidence="5">
    <location>
        <begin position="140"/>
        <end position="366"/>
    </location>
</feature>
<gene>
    <name evidence="6" type="ORF">AWB66_01876</name>
</gene>
<evidence type="ECO:0000256" key="1">
    <source>
        <dbReference type="ARBA" id="ARBA00022801"/>
    </source>
</evidence>
<evidence type="ECO:0000313" key="7">
    <source>
        <dbReference type="Proteomes" id="UP000054717"/>
    </source>
</evidence>
<dbReference type="PANTHER" id="PTHR12631">
    <property type="entry name" value="ALPHA-L-IDURONIDASE"/>
    <property type="match status" value="1"/>
</dbReference>